<proteinExistence type="predicted"/>
<dbReference type="EMBL" id="CAKKLH010000315">
    <property type="protein sequence ID" value="CAH0111674.1"/>
    <property type="molecule type" value="Genomic_DNA"/>
</dbReference>
<sequence>MTMASSTEIVAYWLFFAMTLILFQDVVGSPIDLSDNELRTLREIGDSTDYEREERVWTRMRDFFGGFYKEMLGFSG</sequence>
<accession>A0A8J2S8I5</accession>
<evidence type="ECO:0000313" key="2">
    <source>
        <dbReference type="EMBL" id="CAH0111674.1"/>
    </source>
</evidence>
<name>A0A8J2S8I5_9CRUS</name>
<keyword evidence="1" id="KW-0732">Signal</keyword>
<dbReference type="AlphaFoldDB" id="A0A8J2S8I5"/>
<evidence type="ECO:0000256" key="1">
    <source>
        <dbReference type="SAM" id="SignalP"/>
    </source>
</evidence>
<feature type="signal peptide" evidence="1">
    <location>
        <begin position="1"/>
        <end position="28"/>
    </location>
</feature>
<comment type="caution">
    <text evidence="2">The sequence shown here is derived from an EMBL/GenBank/DDBJ whole genome shotgun (WGS) entry which is preliminary data.</text>
</comment>
<dbReference type="Proteomes" id="UP000789390">
    <property type="component" value="Unassembled WGS sequence"/>
</dbReference>
<feature type="chain" id="PRO_5035318785" evidence="1">
    <location>
        <begin position="29"/>
        <end position="76"/>
    </location>
</feature>
<organism evidence="2 3">
    <name type="scientific">Daphnia galeata</name>
    <dbReference type="NCBI Taxonomy" id="27404"/>
    <lineage>
        <taxon>Eukaryota</taxon>
        <taxon>Metazoa</taxon>
        <taxon>Ecdysozoa</taxon>
        <taxon>Arthropoda</taxon>
        <taxon>Crustacea</taxon>
        <taxon>Branchiopoda</taxon>
        <taxon>Diplostraca</taxon>
        <taxon>Cladocera</taxon>
        <taxon>Anomopoda</taxon>
        <taxon>Daphniidae</taxon>
        <taxon>Daphnia</taxon>
    </lineage>
</organism>
<keyword evidence="3" id="KW-1185">Reference proteome</keyword>
<dbReference type="OrthoDB" id="10351769at2759"/>
<evidence type="ECO:0000313" key="3">
    <source>
        <dbReference type="Proteomes" id="UP000789390"/>
    </source>
</evidence>
<gene>
    <name evidence="2" type="ORF">DGAL_LOCUS15325</name>
</gene>
<protein>
    <submittedName>
        <fullName evidence="2">Uncharacterized protein</fullName>
    </submittedName>
</protein>
<reference evidence="2" key="1">
    <citation type="submission" date="2021-11" db="EMBL/GenBank/DDBJ databases">
        <authorList>
            <person name="Schell T."/>
        </authorList>
    </citation>
    <scope>NUCLEOTIDE SEQUENCE</scope>
    <source>
        <strain evidence="2">M5</strain>
    </source>
</reference>